<protein>
    <submittedName>
        <fullName evidence="1">Malignant T-cell-amplified sequence 1, Density-regulated initiation, Ribosome, TRANSLATION</fullName>
    </submittedName>
</protein>
<organism evidence="1">
    <name type="scientific">Siphoviridae sp. ctAUQ2</name>
    <dbReference type="NCBI Taxonomy" id="2826182"/>
    <lineage>
        <taxon>Viruses</taxon>
        <taxon>Duplodnaviria</taxon>
        <taxon>Heunggongvirae</taxon>
        <taxon>Uroviricota</taxon>
        <taxon>Caudoviricetes</taxon>
    </lineage>
</organism>
<dbReference type="EMBL" id="BK015022">
    <property type="protein sequence ID" value="DAD87564.1"/>
    <property type="molecule type" value="Genomic_DNA"/>
</dbReference>
<sequence>MRRTIEQQARQASGRERYCGKCKFRTPNTLCQYIDVCHNAFVRGYIKGYKANSNGKVKI</sequence>
<proteinExistence type="predicted"/>
<reference evidence="1" key="1">
    <citation type="journal article" date="2021" name="Proc. Natl. Acad. Sci. U.S.A.">
        <title>A Catalog of Tens of Thousands of Viruses from Human Metagenomes Reveals Hidden Associations with Chronic Diseases.</title>
        <authorList>
            <person name="Tisza M.J."/>
            <person name="Buck C.B."/>
        </authorList>
    </citation>
    <scope>NUCLEOTIDE SEQUENCE</scope>
    <source>
        <strain evidence="1">CtAUQ2</strain>
    </source>
</reference>
<name>A0A8S5MZD3_9CAUD</name>
<evidence type="ECO:0000313" key="1">
    <source>
        <dbReference type="EMBL" id="DAD87564.1"/>
    </source>
</evidence>
<accession>A0A8S5MZD3</accession>